<evidence type="ECO:0000256" key="1">
    <source>
        <dbReference type="SAM" id="MobiDB-lite"/>
    </source>
</evidence>
<reference evidence="5" key="1">
    <citation type="journal article" date="2019" name="Int. J. Syst. Evol. Microbiol.">
        <title>The Global Catalogue of Microorganisms (GCM) 10K type strain sequencing project: providing services to taxonomists for standard genome sequencing and annotation.</title>
        <authorList>
            <consortium name="The Broad Institute Genomics Platform"/>
            <consortium name="The Broad Institute Genome Sequencing Center for Infectious Disease"/>
            <person name="Wu L."/>
            <person name="Ma J."/>
        </authorList>
    </citation>
    <scope>NUCLEOTIDE SEQUENCE [LARGE SCALE GENOMIC DNA]</scope>
    <source>
        <strain evidence="5">JCM 16013</strain>
    </source>
</reference>
<feature type="region of interest" description="Disordered" evidence="1">
    <location>
        <begin position="1119"/>
        <end position="1140"/>
    </location>
</feature>
<feature type="chain" id="PRO_5046301979" description="DUF6531 domain-containing protein" evidence="2">
    <location>
        <begin position="23"/>
        <end position="2544"/>
    </location>
</feature>
<dbReference type="InterPro" id="IPR045351">
    <property type="entry name" value="DUF6531"/>
</dbReference>
<dbReference type="NCBIfam" id="TIGR03696">
    <property type="entry name" value="Rhs_assc_core"/>
    <property type="match status" value="1"/>
</dbReference>
<dbReference type="InterPro" id="IPR022385">
    <property type="entry name" value="Rhs_assc_core"/>
</dbReference>
<feature type="compositionally biased region" description="Polar residues" evidence="1">
    <location>
        <begin position="1870"/>
        <end position="1883"/>
    </location>
</feature>
<dbReference type="Gene3D" id="2.180.10.10">
    <property type="entry name" value="RHS repeat-associated core"/>
    <property type="match status" value="6"/>
</dbReference>
<feature type="region of interest" description="Disordered" evidence="1">
    <location>
        <begin position="2198"/>
        <end position="2244"/>
    </location>
</feature>
<dbReference type="Pfam" id="PF05593">
    <property type="entry name" value="RHS_repeat"/>
    <property type="match status" value="8"/>
</dbReference>
<dbReference type="EMBL" id="BAAAQM010000004">
    <property type="protein sequence ID" value="GAA1956714.1"/>
    <property type="molecule type" value="Genomic_DNA"/>
</dbReference>
<feature type="region of interest" description="Disordered" evidence="1">
    <location>
        <begin position="1870"/>
        <end position="1907"/>
    </location>
</feature>
<dbReference type="Pfam" id="PF20148">
    <property type="entry name" value="DUF6531"/>
    <property type="match status" value="1"/>
</dbReference>
<feature type="compositionally biased region" description="Pro residues" evidence="1">
    <location>
        <begin position="2235"/>
        <end position="2244"/>
    </location>
</feature>
<dbReference type="InterPro" id="IPR050708">
    <property type="entry name" value="T6SS_VgrG/RHS"/>
</dbReference>
<keyword evidence="5" id="KW-1185">Reference proteome</keyword>
<feature type="signal peptide" evidence="2">
    <location>
        <begin position="1"/>
        <end position="22"/>
    </location>
</feature>
<name>A0ABP5C4T3_9ACTN</name>
<gene>
    <name evidence="4" type="ORF">GCM10009838_10800</name>
</gene>
<protein>
    <recommendedName>
        <fullName evidence="3">DUF6531 domain-containing protein</fullName>
    </recommendedName>
</protein>
<dbReference type="NCBIfam" id="TIGR01643">
    <property type="entry name" value="YD_repeat_2x"/>
    <property type="match status" value="6"/>
</dbReference>
<feature type="compositionally biased region" description="Low complexity" evidence="1">
    <location>
        <begin position="2199"/>
        <end position="2234"/>
    </location>
</feature>
<dbReference type="InterPro" id="IPR006530">
    <property type="entry name" value="YD"/>
</dbReference>
<feature type="compositionally biased region" description="Low complexity" evidence="1">
    <location>
        <begin position="1893"/>
        <end position="1905"/>
    </location>
</feature>
<dbReference type="InterPro" id="IPR031325">
    <property type="entry name" value="RHS_repeat"/>
</dbReference>
<sequence length="2544" mass="267607">MTLFVTVVAVLVGMLPQSPVTAWSSKAPGISLPKPIPSKPLPPGQVSKAAGAAYVPRPTQASDAASGPRHDAIARAQAAVTARSRPLKPAAGPVLPPELAERQRHLQDMTDRHLVGKSEQRGEPTTVGPALDQLPATVGSAARHVAQMTAASSNGYGATYSSAANFDVVPTYYSPGRIWVTVTNTSNFTWNTNFALGYHLYNADGSVYNFRGFSSALSAPLAPGQYTTLYAGVQFLPAGSFKLVWDMEDDSGTFFTDYGVPASQALAFTVPHYPPTATISSPAAGASLDTLLPQLVITVGADGTKQTSDEFRVCTASDPAAGTCWDSGWRALTWSAAGFSVNDVWKPPAGALYWNRTYYWQVRVQDSTATTPWSEMSPLETVVTPDPLGNVGPGHADPAGVDLFQGDYTRTDTDISVPVFDTSITVGRTYNSADAAVGVFGAGWSSLLDLRQTTASDGSMTVAYPDGRRLRYEKNPDGSWAAPFGESDEGASVSKGSIRMPDGTYYSFDSSGVLSGITTPSYDQITVARNAAGQITAFNTALRSVYVLWNSGGTVASLSSNGANPAQRLQGVQTWTYGYSGNHLASVCGPRSDILSCTTFDNNGPGGLLSGLHAPNGGGEVTTISYDSGGSGRVTSVRFPNSGSPTGDSWLYQKLDPVDSEAAFTIQVQTPAGVLTDYEYGPSGNLWTRWTNTATPQPWNSRYWTYDAFGRVAGMTDENSNVTEYYYDGWGRLATVDGYRDNATIVSRNYQYWTSDAGQPPNPSDARWGKLVQSTDPDGAATVQTFNTFGLLSTATAPPTAAAHAGAKTTYAYTCEGTGTWGPNLGPPVVNDPWQSQVGQPCGLLASVTDPMGRVTRYSYDSVGEQTRIVTPTGTQTDLTYDGFGHVVRKVVSGVGGPGTAETDFTYDGSGHVLTELDPAVTNSITGVAHQKKTTNGYDADGNLLTSTTGDTTATTAGGDPARTTEYTYDQRGRRTRTKLDGVVTAQTSYDGMGNVTSSTDGVGAVYSYAYTPQGWLGTISLTNFVDDPTVPTAPRTVPLAIYYYDHAGRLAATTDPMGHVVDYTYSPDNLKLTETFESYRDTPSAAPRQLVLHQYTYDKAGNIVKDAAGDGARVTTTGYDSRGSVQTTTVDPGGLNRTTSTTFNADEQPLVTTLTDGTRTETATKAYTADGRLWQSAVHNDATPDLVTQYARDATGQIVASTDPRGGTALGSTAPPDPAFTATSAFDNLERLVSMTAPTVQVEDGTGQAATAANPTAARGYDTFGELTDVKDPKGATTHTVYDDHGRRTEVDYPTSTESDGTVVSPKEKWTYDGDGNVLTHTDRLGQVTKYDYDRRNRAYRITAPAAAAGAAPGVTRLAWNDDGHLLSTIDPTGAQTLRTYDVMERLSTIVEVERYVSGTTTPAQYTTTYTYDPFGDVLKVATADASDTRTYDKTGALLTDTPADRGTTTYTRDVAGRPVSVKDPLGRHTDTKYDLAGRRTSETSYDATGAVVAVRSYVTDKAGNVTSVTDPNNQVWQTSYNALNQATLLTDPAPTDAGGTVQPAPTTAFGYDLDGDRSRVTDANGHATHTTHNVWGLPSVTTAPATAAQPDTASRQWTTDYNAAGLPTTQVQPGGVTVTSAYDLLGRLTGQTGTGSEGLTMARQFGYDLDGRLTSLNALYGTETIAYNDRGLLAGYSHGSFSGDGTDTYLYQYDADDRLTSRSGAAGTTNFTYDGANAVSTVNDPLTGGKRTFHYDAAGQLTKENDTTSAGLTGPSYQYNYDGLGRPTTEFSYAASGTLNGSINYGWDPNGNLTSTGGFGLLATEPSRTYTYDADNRLISSKDVTSQTDYGWDGAGNRTSVTTWTLSGGTKINPIVTTAAYDQRNRLLSTSSPQGTSTYQWQPRGPLASQTTTPAGGPATTTTSQSDAFNQLLGDGPSATYSYDALGRVTTAGYNIVQYDGLDREPVADGAWLYARDLAGGPIAAKPATGGVAASSLLRNIHGDVMAAADPATGNVQSSQSFGPFGEPVSHGAGMAPLGFQGGWTSPATGHVLAQSRWYSPGTGGFLSQDSAPGGIGAAADANLYAYGSGNPTSRVDRNGHDWWGDITSTVSDTFDEVTSGIGDTFDQVYSDFADSVGGWLESVTDAIPEVAEAVGGALADAGVDIAAGAACIIGCLEALVVGAVVVVVVAGVYYYMKVDADGSLSVDNGADPASDANTNVATGTNVATNPNTGTAPGTGTTPGAGPANPAADPGPPAPPPVVVTGTATNTQVKTWSTVTQWYDDTYLYTRTDKYVQTTTTVTTYYSDGSWTTNTNTVVEHTWETISQLLIDLDNPIVLPTPGVGTARTPVSGQGVAAADGTCGSGGALTTCAQAADGPQVPGLLDFGGAGEPKRCLFLPDGFQCTADGNWLNQDTGETICAPGGGPACVHRGDLCTAEGTTTVYRVEGSGNERIRIVNGNPLIRGAGKPLFLNFGKKARADYWLAKRLAQGYSDTQIKSFDVSSSFLDQLRQTAVPENMASDFPDAPLRVDVTKAADQYMLRPQHIAQMFDAIIPDTGSAC</sequence>
<dbReference type="PANTHER" id="PTHR32305">
    <property type="match status" value="1"/>
</dbReference>
<evidence type="ECO:0000256" key="2">
    <source>
        <dbReference type="SAM" id="SignalP"/>
    </source>
</evidence>
<dbReference type="Gene3D" id="2.60.40.10">
    <property type="entry name" value="Immunoglobulins"/>
    <property type="match status" value="1"/>
</dbReference>
<proteinExistence type="predicted"/>
<evidence type="ECO:0000313" key="4">
    <source>
        <dbReference type="EMBL" id="GAA1956714.1"/>
    </source>
</evidence>
<evidence type="ECO:0000313" key="5">
    <source>
        <dbReference type="Proteomes" id="UP001499854"/>
    </source>
</evidence>
<keyword evidence="2" id="KW-0732">Signal</keyword>
<organism evidence="4 5">
    <name type="scientific">Catenulispora subtropica</name>
    <dbReference type="NCBI Taxonomy" id="450798"/>
    <lineage>
        <taxon>Bacteria</taxon>
        <taxon>Bacillati</taxon>
        <taxon>Actinomycetota</taxon>
        <taxon>Actinomycetes</taxon>
        <taxon>Catenulisporales</taxon>
        <taxon>Catenulisporaceae</taxon>
        <taxon>Catenulispora</taxon>
    </lineage>
</organism>
<dbReference type="Proteomes" id="UP001499854">
    <property type="component" value="Unassembled WGS sequence"/>
</dbReference>
<dbReference type="PANTHER" id="PTHR32305:SF15">
    <property type="entry name" value="PROTEIN RHSA-RELATED"/>
    <property type="match status" value="1"/>
</dbReference>
<dbReference type="InterPro" id="IPR013783">
    <property type="entry name" value="Ig-like_fold"/>
</dbReference>
<comment type="caution">
    <text evidence="4">The sequence shown here is derived from an EMBL/GenBank/DDBJ whole genome shotgun (WGS) entry which is preliminary data.</text>
</comment>
<evidence type="ECO:0000259" key="3">
    <source>
        <dbReference type="Pfam" id="PF20148"/>
    </source>
</evidence>
<feature type="domain" description="DUF6531" evidence="3">
    <location>
        <begin position="401"/>
        <end position="472"/>
    </location>
</feature>
<accession>A0ABP5C4T3</accession>
<dbReference type="RefSeq" id="WP_344655800.1">
    <property type="nucleotide sequence ID" value="NZ_BAAAQM010000004.1"/>
</dbReference>